<feature type="transmembrane region" description="Helical" evidence="6">
    <location>
        <begin position="73"/>
        <end position="96"/>
    </location>
</feature>
<proteinExistence type="predicted"/>
<organism evidence="7">
    <name type="scientific">Desulfofervidus auxilii</name>
    <dbReference type="NCBI Taxonomy" id="1621989"/>
    <lineage>
        <taxon>Bacteria</taxon>
        <taxon>Pseudomonadati</taxon>
        <taxon>Thermodesulfobacteriota</taxon>
        <taxon>Candidatus Desulfofervidia</taxon>
        <taxon>Candidatus Desulfofervidales</taxon>
        <taxon>Candidatus Desulfofervidaceae</taxon>
        <taxon>Candidatus Desulfofervidus</taxon>
    </lineage>
</organism>
<keyword evidence="3 6" id="KW-0812">Transmembrane</keyword>
<dbReference type="InterPro" id="IPR050833">
    <property type="entry name" value="Poly_Biosynth_Transport"/>
</dbReference>
<feature type="transmembrane region" description="Helical" evidence="6">
    <location>
        <begin position="380"/>
        <end position="403"/>
    </location>
</feature>
<dbReference type="AlphaFoldDB" id="A0A7C1W0J1"/>
<protein>
    <recommendedName>
        <fullName evidence="8">Polysaccharide biosynthesis protein C-terminal domain-containing protein</fullName>
    </recommendedName>
</protein>
<name>A0A7C1W0J1_DESA2</name>
<evidence type="ECO:0000256" key="6">
    <source>
        <dbReference type="SAM" id="Phobius"/>
    </source>
</evidence>
<reference evidence="7" key="1">
    <citation type="journal article" date="2020" name="mSystems">
        <title>Genome- and Community-Level Interaction Insights into Carbon Utilization and Element Cycling Functions of Hydrothermarchaeota in Hydrothermal Sediment.</title>
        <authorList>
            <person name="Zhou Z."/>
            <person name="Liu Y."/>
            <person name="Xu W."/>
            <person name="Pan J."/>
            <person name="Luo Z.H."/>
            <person name="Li M."/>
        </authorList>
    </citation>
    <scope>NUCLEOTIDE SEQUENCE [LARGE SCALE GENOMIC DNA]</scope>
    <source>
        <strain evidence="7">HyVt-389</strain>
    </source>
</reference>
<evidence type="ECO:0000256" key="4">
    <source>
        <dbReference type="ARBA" id="ARBA00022989"/>
    </source>
</evidence>
<feature type="transmembrane region" description="Helical" evidence="6">
    <location>
        <begin position="171"/>
        <end position="190"/>
    </location>
</feature>
<sequence>MNSSLALIDQGIVSGTRFSISLLLARYVIPTEYGMFVLAYAFLIFFSYIQTSIIVVPMTVIGAPLKSMDMKKYFTSLGLAQFIFGLTVMLIILITAKISSLFFIDSPLFLTVFFSMAFASFALQGQEFFRRALFTQQRVKDAFLNDFFCCCLQIAGFIVILKWGVLSGSNIFWIYFLASIIAIAYGLFQCRDVISSDLSDFKTYVGKNWNYGKYLILSTFTQYISSQIFIFATAGFLTLAAAGVIGAVRNIFSVLNMATNGIRSFVLPYASKKFANSGLVFLCSLIKKICIVGTAGVIIYCVSILWAPQFILDFLYKGQYKGYSYVVILFAIQSIFAFLNFPSHIGLLILRKMERILYSNLFSSATSIMVGIPLVKYWGLYGACVGMILTQAVLAGTSFYFLAKSMQKYANEKAI</sequence>
<keyword evidence="4 6" id="KW-1133">Transmembrane helix</keyword>
<gene>
    <name evidence="7" type="ORF">ENI35_06075</name>
</gene>
<evidence type="ECO:0000256" key="1">
    <source>
        <dbReference type="ARBA" id="ARBA00004651"/>
    </source>
</evidence>
<evidence type="ECO:0000256" key="2">
    <source>
        <dbReference type="ARBA" id="ARBA00022475"/>
    </source>
</evidence>
<comment type="caution">
    <text evidence="7">The sequence shown here is derived from an EMBL/GenBank/DDBJ whole genome shotgun (WGS) entry which is preliminary data.</text>
</comment>
<keyword evidence="2" id="KW-1003">Cell membrane</keyword>
<feature type="transmembrane region" description="Helical" evidence="6">
    <location>
        <begin position="211"/>
        <end position="230"/>
    </location>
</feature>
<keyword evidence="5 6" id="KW-0472">Membrane</keyword>
<feature type="transmembrane region" description="Helical" evidence="6">
    <location>
        <begin position="102"/>
        <end position="123"/>
    </location>
</feature>
<dbReference type="GO" id="GO:0005886">
    <property type="term" value="C:plasma membrane"/>
    <property type="evidence" value="ECO:0007669"/>
    <property type="project" value="UniProtKB-SubCell"/>
</dbReference>
<feature type="transmembrane region" description="Helical" evidence="6">
    <location>
        <begin position="326"/>
        <end position="350"/>
    </location>
</feature>
<feature type="transmembrane region" description="Helical" evidence="6">
    <location>
        <begin position="143"/>
        <end position="165"/>
    </location>
</feature>
<dbReference type="PANTHER" id="PTHR30250:SF11">
    <property type="entry name" value="O-ANTIGEN TRANSPORTER-RELATED"/>
    <property type="match status" value="1"/>
</dbReference>
<accession>A0A7C1W0J1</accession>
<feature type="transmembrane region" description="Helical" evidence="6">
    <location>
        <begin position="279"/>
        <end position="306"/>
    </location>
</feature>
<comment type="subcellular location">
    <subcellularLocation>
        <location evidence="1">Cell membrane</location>
        <topology evidence="1">Multi-pass membrane protein</topology>
    </subcellularLocation>
</comment>
<evidence type="ECO:0008006" key="8">
    <source>
        <dbReference type="Google" id="ProtNLM"/>
    </source>
</evidence>
<feature type="transmembrane region" description="Helical" evidence="6">
    <location>
        <begin position="236"/>
        <end position="258"/>
    </location>
</feature>
<dbReference type="Proteomes" id="UP000885738">
    <property type="component" value="Unassembled WGS sequence"/>
</dbReference>
<feature type="transmembrane region" description="Helical" evidence="6">
    <location>
        <begin position="357"/>
        <end position="374"/>
    </location>
</feature>
<feature type="transmembrane region" description="Helical" evidence="6">
    <location>
        <begin position="35"/>
        <end position="61"/>
    </location>
</feature>
<evidence type="ECO:0000313" key="7">
    <source>
        <dbReference type="EMBL" id="HEC68357.1"/>
    </source>
</evidence>
<evidence type="ECO:0000256" key="3">
    <source>
        <dbReference type="ARBA" id="ARBA00022692"/>
    </source>
</evidence>
<dbReference type="EMBL" id="DRIH01000214">
    <property type="protein sequence ID" value="HEC68357.1"/>
    <property type="molecule type" value="Genomic_DNA"/>
</dbReference>
<dbReference type="PANTHER" id="PTHR30250">
    <property type="entry name" value="PST FAMILY PREDICTED COLANIC ACID TRANSPORTER"/>
    <property type="match status" value="1"/>
</dbReference>
<evidence type="ECO:0000256" key="5">
    <source>
        <dbReference type="ARBA" id="ARBA00023136"/>
    </source>
</evidence>